<dbReference type="Gene3D" id="3.40.50.300">
    <property type="entry name" value="P-loop containing nucleotide triphosphate hydrolases"/>
    <property type="match status" value="1"/>
</dbReference>
<dbReference type="EMBL" id="LLXI01003127">
    <property type="protein sequence ID" value="PKY58682.1"/>
    <property type="molecule type" value="Genomic_DNA"/>
</dbReference>
<keyword evidence="5" id="KW-1185">Reference proteome</keyword>
<dbReference type="InterPro" id="IPR006703">
    <property type="entry name" value="G_AIG1"/>
</dbReference>
<dbReference type="GO" id="GO:0005525">
    <property type="term" value="F:GTP binding"/>
    <property type="evidence" value="ECO:0007669"/>
    <property type="project" value="InterPro"/>
</dbReference>
<gene>
    <name evidence="4" type="ORF">RhiirA4_480798</name>
</gene>
<organism evidence="4 5">
    <name type="scientific">Rhizophagus irregularis</name>
    <dbReference type="NCBI Taxonomy" id="588596"/>
    <lineage>
        <taxon>Eukaryota</taxon>
        <taxon>Fungi</taxon>
        <taxon>Fungi incertae sedis</taxon>
        <taxon>Mucoromycota</taxon>
        <taxon>Glomeromycotina</taxon>
        <taxon>Glomeromycetes</taxon>
        <taxon>Glomerales</taxon>
        <taxon>Glomeraceae</taxon>
        <taxon>Rhizophagus</taxon>
    </lineage>
</organism>
<dbReference type="Proteomes" id="UP000234323">
    <property type="component" value="Unassembled WGS sequence"/>
</dbReference>
<reference evidence="4 5" key="1">
    <citation type="submission" date="2015-10" db="EMBL/GenBank/DDBJ databases">
        <title>Genome analyses suggest a sexual origin of heterokaryosis in a supposedly ancient asexual fungus.</title>
        <authorList>
            <person name="Ropars J."/>
            <person name="Sedzielewska K."/>
            <person name="Noel J."/>
            <person name="Charron P."/>
            <person name="Farinelli L."/>
            <person name="Marton T."/>
            <person name="Kruger M."/>
            <person name="Pelin A."/>
            <person name="Brachmann A."/>
            <person name="Corradi N."/>
        </authorList>
    </citation>
    <scope>NUCLEOTIDE SEQUENCE [LARGE SCALE GENOMIC DNA]</scope>
    <source>
        <strain evidence="4 5">A4</strain>
    </source>
</reference>
<evidence type="ECO:0000313" key="5">
    <source>
        <dbReference type="Proteomes" id="UP000234323"/>
    </source>
</evidence>
<evidence type="ECO:0000256" key="1">
    <source>
        <dbReference type="ARBA" id="ARBA00022741"/>
    </source>
</evidence>
<feature type="coiled-coil region" evidence="2">
    <location>
        <begin position="139"/>
        <end position="186"/>
    </location>
</feature>
<accession>A0A2I1HIH1</accession>
<evidence type="ECO:0000259" key="3">
    <source>
        <dbReference type="Pfam" id="PF04548"/>
    </source>
</evidence>
<dbReference type="AlphaFoldDB" id="A0A2I1HIH1"/>
<evidence type="ECO:0000313" key="4">
    <source>
        <dbReference type="EMBL" id="PKY58682.1"/>
    </source>
</evidence>
<dbReference type="Pfam" id="PF04548">
    <property type="entry name" value="AIG1"/>
    <property type="match status" value="1"/>
</dbReference>
<dbReference type="SUPFAM" id="SSF52540">
    <property type="entry name" value="P-loop containing nucleoside triphosphate hydrolases"/>
    <property type="match status" value="1"/>
</dbReference>
<proteinExistence type="predicted"/>
<feature type="domain" description="AIG1-type G" evidence="3">
    <location>
        <begin position="45"/>
        <end position="107"/>
    </location>
</feature>
<dbReference type="InterPro" id="IPR027417">
    <property type="entry name" value="P-loop_NTPase"/>
</dbReference>
<keyword evidence="1" id="KW-0547">Nucleotide-binding</keyword>
<comment type="caution">
    <text evidence="4">The sequence shown here is derived from an EMBL/GenBank/DDBJ whole genome shotgun (WGS) entry which is preliminary data.</text>
</comment>
<sequence>MNKYQKMLALSSETFCQDYWQYLLQYDKSRLFYRGDKYQNNDPVILIIGKTGSGKSTLGNMLIGDDNDSFEALACMDPIMNSCQAKTIFINEVRYSIIDTPGFFNREYAIVVLSRPNSSQMDNPEKMKCIWNIKFTDFVEMLNEDKEAAKKEYEENLQNERRVAANKKWKDEVRKIEKDYDEKQHKLLIISLATGAFGRSLAYFLTFLKSAPAWIPIFQEIGSDVDTDILGNQFQRGYRCSS</sequence>
<keyword evidence="2" id="KW-0175">Coiled coil</keyword>
<name>A0A2I1HIH1_9GLOM</name>
<evidence type="ECO:0000256" key="2">
    <source>
        <dbReference type="SAM" id="Coils"/>
    </source>
</evidence>
<protein>
    <recommendedName>
        <fullName evidence="3">AIG1-type G domain-containing protein</fullName>
    </recommendedName>
</protein>